<protein>
    <submittedName>
        <fullName evidence="1">Uncharacterized protein</fullName>
    </submittedName>
</protein>
<reference evidence="1 2" key="1">
    <citation type="journal article" date="2016" name="Nat. Commun.">
        <title>Ectomycorrhizal ecology is imprinted in the genome of the dominant symbiotic fungus Cenococcum geophilum.</title>
        <authorList>
            <consortium name="DOE Joint Genome Institute"/>
            <person name="Peter M."/>
            <person name="Kohler A."/>
            <person name="Ohm R.A."/>
            <person name="Kuo A."/>
            <person name="Krutzmann J."/>
            <person name="Morin E."/>
            <person name="Arend M."/>
            <person name="Barry K.W."/>
            <person name="Binder M."/>
            <person name="Choi C."/>
            <person name="Clum A."/>
            <person name="Copeland A."/>
            <person name="Grisel N."/>
            <person name="Haridas S."/>
            <person name="Kipfer T."/>
            <person name="LaButti K."/>
            <person name="Lindquist E."/>
            <person name="Lipzen A."/>
            <person name="Maire R."/>
            <person name="Meier B."/>
            <person name="Mihaltcheva S."/>
            <person name="Molinier V."/>
            <person name="Murat C."/>
            <person name="Poggeler S."/>
            <person name="Quandt C.A."/>
            <person name="Sperisen C."/>
            <person name="Tritt A."/>
            <person name="Tisserant E."/>
            <person name="Crous P.W."/>
            <person name="Henrissat B."/>
            <person name="Nehls U."/>
            <person name="Egli S."/>
            <person name="Spatafora J.W."/>
            <person name="Grigoriev I.V."/>
            <person name="Martin F.M."/>
        </authorList>
    </citation>
    <scope>NUCLEOTIDE SEQUENCE [LARGE SCALE GENOMIC DNA]</scope>
    <source>
        <strain evidence="1 2">1.58</strain>
    </source>
</reference>
<dbReference type="EMBL" id="KV748254">
    <property type="protein sequence ID" value="OCK87847.1"/>
    <property type="molecule type" value="Genomic_DNA"/>
</dbReference>
<keyword evidence="2" id="KW-1185">Reference proteome</keyword>
<proteinExistence type="predicted"/>
<accession>A0ACC8ENE7</accession>
<name>A0ACC8ENE7_9PEZI</name>
<organism evidence="1 2">
    <name type="scientific">Cenococcum geophilum 1.58</name>
    <dbReference type="NCBI Taxonomy" id="794803"/>
    <lineage>
        <taxon>Eukaryota</taxon>
        <taxon>Fungi</taxon>
        <taxon>Dikarya</taxon>
        <taxon>Ascomycota</taxon>
        <taxon>Pezizomycotina</taxon>
        <taxon>Dothideomycetes</taxon>
        <taxon>Pleosporomycetidae</taxon>
        <taxon>Gloniales</taxon>
        <taxon>Gloniaceae</taxon>
        <taxon>Cenococcum</taxon>
    </lineage>
</organism>
<dbReference type="Proteomes" id="UP000250078">
    <property type="component" value="Unassembled WGS sequence"/>
</dbReference>
<evidence type="ECO:0000313" key="2">
    <source>
        <dbReference type="Proteomes" id="UP000250078"/>
    </source>
</evidence>
<sequence>MSKVINDQYLAGLWRSQLPTMLLWSAEPNGPSSNFRRQKLPTNQDDSWIRPRPLRAPTWSWASTDTAIAFLAPVARMEKDKVAVDILEAHIEPLAGDVHGEILNGYIRVSCMLYPATLQYSKGMTPPTPEVRIGNSIFQHGVFLDESPDGVGMGKNLHCMPIFFREWNETQKSPTQVRTLLLQPSGESKGHFERFGLFFSWGNRDLKIFQTPWRDDTNLEYEEALGGGRYIITIT</sequence>
<evidence type="ECO:0000313" key="1">
    <source>
        <dbReference type="EMBL" id="OCK87847.1"/>
    </source>
</evidence>
<gene>
    <name evidence="1" type="ORF">K441DRAFT_670172</name>
</gene>